<dbReference type="InterPro" id="IPR001323">
    <property type="entry name" value="EPO_TPO"/>
</dbReference>
<accession>A0A401PU83</accession>
<dbReference type="Gene3D" id="1.20.1250.10">
    <property type="match status" value="1"/>
</dbReference>
<gene>
    <name evidence="8" type="ORF">scyTo_0015531</name>
</gene>
<dbReference type="SUPFAM" id="SSF47266">
    <property type="entry name" value="4-helical cytokines"/>
    <property type="match status" value="1"/>
</dbReference>
<keyword evidence="5 7" id="KW-0732">Signal</keyword>
<keyword evidence="9" id="KW-1185">Reference proteome</keyword>
<comment type="similarity">
    <text evidence="2">Belongs to the EPO/TPO family.</text>
</comment>
<evidence type="ECO:0000313" key="8">
    <source>
        <dbReference type="EMBL" id="GCB76677.1"/>
    </source>
</evidence>
<evidence type="ECO:0000256" key="3">
    <source>
        <dbReference type="ARBA" id="ARBA00022525"/>
    </source>
</evidence>
<dbReference type="InterPro" id="IPR009079">
    <property type="entry name" value="4_helix_cytokine-like_core"/>
</dbReference>
<reference evidence="8 9" key="1">
    <citation type="journal article" date="2018" name="Nat. Ecol. Evol.">
        <title>Shark genomes provide insights into elasmobranch evolution and the origin of vertebrates.</title>
        <authorList>
            <person name="Hara Y"/>
            <person name="Yamaguchi K"/>
            <person name="Onimaru K"/>
            <person name="Kadota M"/>
            <person name="Koyanagi M"/>
            <person name="Keeley SD"/>
            <person name="Tatsumi K"/>
            <person name="Tanaka K"/>
            <person name="Motone F"/>
            <person name="Kageyama Y"/>
            <person name="Nozu R"/>
            <person name="Adachi N"/>
            <person name="Nishimura O"/>
            <person name="Nakagawa R"/>
            <person name="Tanegashima C"/>
            <person name="Kiyatake I"/>
            <person name="Matsumoto R"/>
            <person name="Murakumo K"/>
            <person name="Nishida K"/>
            <person name="Terakita A"/>
            <person name="Kuratani S"/>
            <person name="Sato K"/>
            <person name="Hyodo S Kuraku.S."/>
        </authorList>
    </citation>
    <scope>NUCLEOTIDE SEQUENCE [LARGE SCALE GENOMIC DNA]</scope>
</reference>
<feature type="signal peptide" evidence="7">
    <location>
        <begin position="1"/>
        <end position="19"/>
    </location>
</feature>
<evidence type="ECO:0000313" key="9">
    <source>
        <dbReference type="Proteomes" id="UP000288216"/>
    </source>
</evidence>
<dbReference type="GO" id="GO:0005576">
    <property type="term" value="C:extracellular region"/>
    <property type="evidence" value="ECO:0007669"/>
    <property type="project" value="UniProtKB-SubCell"/>
</dbReference>
<evidence type="ECO:0000256" key="5">
    <source>
        <dbReference type="ARBA" id="ARBA00022729"/>
    </source>
</evidence>
<dbReference type="Proteomes" id="UP000288216">
    <property type="component" value="Unassembled WGS sequence"/>
</dbReference>
<dbReference type="EMBL" id="BFAA01008849">
    <property type="protein sequence ID" value="GCB76677.1"/>
    <property type="molecule type" value="Genomic_DNA"/>
</dbReference>
<organism evidence="8 9">
    <name type="scientific">Scyliorhinus torazame</name>
    <name type="common">Cloudy catshark</name>
    <name type="synonym">Catulus torazame</name>
    <dbReference type="NCBI Taxonomy" id="75743"/>
    <lineage>
        <taxon>Eukaryota</taxon>
        <taxon>Metazoa</taxon>
        <taxon>Chordata</taxon>
        <taxon>Craniata</taxon>
        <taxon>Vertebrata</taxon>
        <taxon>Chondrichthyes</taxon>
        <taxon>Elasmobranchii</taxon>
        <taxon>Galeomorphii</taxon>
        <taxon>Galeoidea</taxon>
        <taxon>Carcharhiniformes</taxon>
        <taxon>Scyliorhinidae</taxon>
        <taxon>Scyliorhinus</taxon>
    </lineage>
</organism>
<dbReference type="GO" id="GO:0005125">
    <property type="term" value="F:cytokine activity"/>
    <property type="evidence" value="ECO:0007669"/>
    <property type="project" value="InterPro"/>
</dbReference>
<dbReference type="AlphaFoldDB" id="A0A401PU83"/>
<dbReference type="GO" id="GO:0005179">
    <property type="term" value="F:hormone activity"/>
    <property type="evidence" value="ECO:0007669"/>
    <property type="project" value="UniProtKB-KW"/>
</dbReference>
<protein>
    <recommendedName>
        <fullName evidence="10">Erythropoietin</fullName>
    </recommendedName>
</protein>
<feature type="chain" id="PRO_5019569279" description="Erythropoietin" evidence="7">
    <location>
        <begin position="20"/>
        <end position="179"/>
    </location>
</feature>
<dbReference type="InterPro" id="IPR003978">
    <property type="entry name" value="Thrombopoietin"/>
</dbReference>
<keyword evidence="4" id="KW-0372">Hormone</keyword>
<proteinExistence type="inferred from homology"/>
<evidence type="ECO:0000256" key="2">
    <source>
        <dbReference type="ARBA" id="ARBA00005782"/>
    </source>
</evidence>
<dbReference type="OMA" id="NAPCNRI"/>
<evidence type="ECO:0000256" key="6">
    <source>
        <dbReference type="ARBA" id="ARBA00023157"/>
    </source>
</evidence>
<dbReference type="PANTHER" id="PTHR10560">
    <property type="entry name" value="THROMBOPOIETIN"/>
    <property type="match status" value="1"/>
</dbReference>
<dbReference type="GO" id="GO:0008283">
    <property type="term" value="P:cell population proliferation"/>
    <property type="evidence" value="ECO:0007669"/>
    <property type="project" value="InterPro"/>
</dbReference>
<evidence type="ECO:0008006" key="10">
    <source>
        <dbReference type="Google" id="ProtNLM"/>
    </source>
</evidence>
<name>A0A401PU83_SCYTO</name>
<dbReference type="Pfam" id="PF00758">
    <property type="entry name" value="EPO_TPO"/>
    <property type="match status" value="1"/>
</dbReference>
<keyword evidence="6" id="KW-1015">Disulfide bond</keyword>
<evidence type="ECO:0000256" key="4">
    <source>
        <dbReference type="ARBA" id="ARBA00022702"/>
    </source>
</evidence>
<sequence length="179" mass="21063">MDLSSHLLLLMCLVQTRLAKMIPLRPLCDSRVMDRYIREAKELLNAPCNRIFQFPNAIPLPNTGLNLRIWRSKSKRMKNEEIKAGLIMLSKATQAAKQFITNNSTVPLLDKIYRNTRTFIHILQLMNVPDTSTQLYGRRKPFMGRTVQNVLYTYTRLMHGKINIFYREMAEEYCKPRKR</sequence>
<dbReference type="OrthoDB" id="9892121at2759"/>
<comment type="subcellular location">
    <subcellularLocation>
        <location evidence="1">Secreted</location>
    </subcellularLocation>
</comment>
<evidence type="ECO:0000256" key="1">
    <source>
        <dbReference type="ARBA" id="ARBA00004613"/>
    </source>
</evidence>
<dbReference type="PANTHER" id="PTHR10560:SF0">
    <property type="entry name" value="THROMBOPOIETIN"/>
    <property type="match status" value="1"/>
</dbReference>
<keyword evidence="3" id="KW-0964">Secreted</keyword>
<dbReference type="STRING" id="75743.A0A401PU83"/>
<evidence type="ECO:0000256" key="7">
    <source>
        <dbReference type="SAM" id="SignalP"/>
    </source>
</evidence>
<comment type="caution">
    <text evidence="8">The sequence shown here is derived from an EMBL/GenBank/DDBJ whole genome shotgun (WGS) entry which is preliminary data.</text>
</comment>